<proteinExistence type="predicted"/>
<reference evidence="2 3" key="1">
    <citation type="submission" date="2017-06" db="EMBL/GenBank/DDBJ databases">
        <title>Genome sequencing of cyanobaciteial culture collection at National Institute for Environmental Studies (NIES).</title>
        <authorList>
            <person name="Hirose Y."/>
            <person name="Shimura Y."/>
            <person name="Fujisawa T."/>
            <person name="Nakamura Y."/>
            <person name="Kawachi M."/>
        </authorList>
    </citation>
    <scope>NUCLEOTIDE SEQUENCE [LARGE SCALE GENOMIC DNA]</scope>
    <source>
        <strain evidence="2 3">NIES-23</strain>
    </source>
</reference>
<accession>A0A1Z4KEM0</accession>
<feature type="chain" id="PRO_5011108866" evidence="1">
    <location>
        <begin position="28"/>
        <end position="90"/>
    </location>
</feature>
<feature type="signal peptide" evidence="1">
    <location>
        <begin position="1"/>
        <end position="27"/>
    </location>
</feature>
<evidence type="ECO:0000256" key="1">
    <source>
        <dbReference type="SAM" id="SignalP"/>
    </source>
</evidence>
<sequence>MYLVKLVLLACPVLIASMLLVANPAKAVSINSVLDTQAITAVSTQPISQSTTLHLTRSSNPIIDQLGCNCANCVQTKLQLLQGKLPTGNF</sequence>
<dbReference type="Proteomes" id="UP000217507">
    <property type="component" value="Chromosome"/>
</dbReference>
<keyword evidence="1" id="KW-0732">Signal</keyword>
<gene>
    <name evidence="2" type="ORF">NIES23_01400</name>
</gene>
<evidence type="ECO:0000313" key="2">
    <source>
        <dbReference type="EMBL" id="BAY67367.1"/>
    </source>
</evidence>
<name>A0A1Z4KEM0_ANAVA</name>
<organism evidence="2 3">
    <name type="scientific">Trichormus variabilis NIES-23</name>
    <dbReference type="NCBI Taxonomy" id="1973479"/>
    <lineage>
        <taxon>Bacteria</taxon>
        <taxon>Bacillati</taxon>
        <taxon>Cyanobacteriota</taxon>
        <taxon>Cyanophyceae</taxon>
        <taxon>Nostocales</taxon>
        <taxon>Nostocaceae</taxon>
        <taxon>Trichormus</taxon>
    </lineage>
</organism>
<dbReference type="AlphaFoldDB" id="A0A1Z4KEM0"/>
<dbReference type="EMBL" id="AP018216">
    <property type="protein sequence ID" value="BAY67367.1"/>
    <property type="molecule type" value="Genomic_DNA"/>
</dbReference>
<evidence type="ECO:0000313" key="3">
    <source>
        <dbReference type="Proteomes" id="UP000217507"/>
    </source>
</evidence>
<protein>
    <submittedName>
        <fullName evidence="2">Uncharacterized protein</fullName>
    </submittedName>
</protein>